<evidence type="ECO:0000313" key="3">
    <source>
        <dbReference type="Proteomes" id="UP001528912"/>
    </source>
</evidence>
<protein>
    <submittedName>
        <fullName evidence="2">Chitinase</fullName>
    </submittedName>
</protein>
<organism evidence="2 3">
    <name type="scientific">Luteipulveratus flavus</name>
    <dbReference type="NCBI Taxonomy" id="3031728"/>
    <lineage>
        <taxon>Bacteria</taxon>
        <taxon>Bacillati</taxon>
        <taxon>Actinomycetota</taxon>
        <taxon>Actinomycetes</taxon>
        <taxon>Micrococcales</taxon>
        <taxon>Dermacoccaceae</taxon>
        <taxon>Luteipulveratus</taxon>
    </lineage>
</organism>
<feature type="signal peptide" evidence="1">
    <location>
        <begin position="1"/>
        <end position="18"/>
    </location>
</feature>
<dbReference type="Proteomes" id="UP001528912">
    <property type="component" value="Unassembled WGS sequence"/>
</dbReference>
<proteinExistence type="predicted"/>
<reference evidence="2 3" key="1">
    <citation type="submission" date="2023-03" db="EMBL/GenBank/DDBJ databases">
        <title>YIM 133296 draft genome.</title>
        <authorList>
            <person name="Xiong L."/>
        </authorList>
    </citation>
    <scope>NUCLEOTIDE SEQUENCE [LARGE SCALE GENOMIC DNA]</scope>
    <source>
        <strain evidence="2 3">YIM 133296</strain>
    </source>
</reference>
<accession>A0ABT6C787</accession>
<sequence>MSRVALATAGLAAASALAVGTVLPTGSARAQEVEGTQVAPYVDLSANSADMLDRAIADGGLRTFTAAFVLGSGCKPIWGDTLGIEDSTVNPRIDRARAAGAEPIISFGGAGGIELGQSCTDEAALTAAYQSVIDKYQVSKIDFDVEGGAIGDTASVERRFRAIKALQDRNPGLQVSVTIPVLETGPVDTGRAFLAAAAAQGVRLDVINAMVMDYGHPVDDMAGAARTAAAGTLSAAQESGLDVTWANIGVTPMIGANDSAGETVSQDDARAIVAWAKEQGVGRLAFWSVGRDQPCPGGGAQPTCSGVDGAPLDFTKVFTAAG</sequence>
<dbReference type="InterPro" id="IPR017853">
    <property type="entry name" value="GH"/>
</dbReference>
<dbReference type="RefSeq" id="WP_277192181.1">
    <property type="nucleotide sequence ID" value="NZ_JAROAV010000028.1"/>
</dbReference>
<dbReference type="PANTHER" id="PTHR42976">
    <property type="entry name" value="BIFUNCTIONAL CHITINASE/LYSOZYME-RELATED"/>
    <property type="match status" value="1"/>
</dbReference>
<dbReference type="SUPFAM" id="SSF51445">
    <property type="entry name" value="(Trans)glycosidases"/>
    <property type="match status" value="1"/>
</dbReference>
<dbReference type="EMBL" id="JAROAV010000028">
    <property type="protein sequence ID" value="MDF8264794.1"/>
    <property type="molecule type" value="Genomic_DNA"/>
</dbReference>
<gene>
    <name evidence="2" type="ORF">P4R38_11110</name>
</gene>
<dbReference type="Gene3D" id="3.20.20.80">
    <property type="entry name" value="Glycosidases"/>
    <property type="match status" value="1"/>
</dbReference>
<evidence type="ECO:0000313" key="2">
    <source>
        <dbReference type="EMBL" id="MDF8264794.1"/>
    </source>
</evidence>
<keyword evidence="3" id="KW-1185">Reference proteome</keyword>
<dbReference type="InterPro" id="IPR052750">
    <property type="entry name" value="GH18_Chitinase"/>
</dbReference>
<name>A0ABT6C787_9MICO</name>
<comment type="caution">
    <text evidence="2">The sequence shown here is derived from an EMBL/GenBank/DDBJ whole genome shotgun (WGS) entry which is preliminary data.</text>
</comment>
<feature type="chain" id="PRO_5045997605" evidence="1">
    <location>
        <begin position="19"/>
        <end position="322"/>
    </location>
</feature>
<evidence type="ECO:0000256" key="1">
    <source>
        <dbReference type="SAM" id="SignalP"/>
    </source>
</evidence>
<keyword evidence="1" id="KW-0732">Signal</keyword>
<dbReference type="PANTHER" id="PTHR42976:SF1">
    <property type="entry name" value="GH18 DOMAIN-CONTAINING PROTEIN-RELATED"/>
    <property type="match status" value="1"/>
</dbReference>
<dbReference type="CDD" id="cd06543">
    <property type="entry name" value="GH18_PF-ChiA-like"/>
    <property type="match status" value="1"/>
</dbReference>